<proteinExistence type="predicted"/>
<protein>
    <submittedName>
        <fullName evidence="1">Uncharacterized protein</fullName>
    </submittedName>
</protein>
<dbReference type="AlphaFoldDB" id="A0A1E3AIR5"/>
<organism evidence="1 2">
    <name type="scientific">Eisenbergiella tayi</name>
    <dbReference type="NCBI Taxonomy" id="1432052"/>
    <lineage>
        <taxon>Bacteria</taxon>
        <taxon>Bacillati</taxon>
        <taxon>Bacillota</taxon>
        <taxon>Clostridia</taxon>
        <taxon>Lachnospirales</taxon>
        <taxon>Lachnospiraceae</taxon>
        <taxon>Eisenbergiella</taxon>
    </lineage>
</organism>
<sequence length="139" mass="15957">MEEDKELCRLSMKLGSALNKYGFVNDYWITLENMSENYDFILEDIDPGAFTGWSDDKITEKASEMLRVTGELFEKMLEDCERDLLDAVAGIAALGEEKARLVWEDTVSWEELVDMDAEEIYMRLTGGEEEMEGGEDEEE</sequence>
<reference evidence="1 2" key="1">
    <citation type="submission" date="2016-07" db="EMBL/GenBank/DDBJ databases">
        <title>Characterization of isolates of Eisenbergiella tayi derived from blood cultures, using whole genome sequencing.</title>
        <authorList>
            <person name="Burdz T."/>
            <person name="Wiebe D."/>
            <person name="Huynh C."/>
            <person name="Bernard K."/>
        </authorList>
    </citation>
    <scope>NUCLEOTIDE SEQUENCE [LARGE SCALE GENOMIC DNA]</scope>
    <source>
        <strain evidence="1 2">NML 110608</strain>
    </source>
</reference>
<evidence type="ECO:0000313" key="1">
    <source>
        <dbReference type="EMBL" id="ODM08600.1"/>
    </source>
</evidence>
<dbReference type="Proteomes" id="UP000094067">
    <property type="component" value="Unassembled WGS sequence"/>
</dbReference>
<gene>
    <name evidence="1" type="ORF">BEI61_00229</name>
</gene>
<dbReference type="EMBL" id="MCGH01000001">
    <property type="protein sequence ID" value="ODM08600.1"/>
    <property type="molecule type" value="Genomic_DNA"/>
</dbReference>
<dbReference type="RefSeq" id="WP_069150950.1">
    <property type="nucleotide sequence ID" value="NZ_MCGH01000001.1"/>
</dbReference>
<evidence type="ECO:0000313" key="2">
    <source>
        <dbReference type="Proteomes" id="UP000094067"/>
    </source>
</evidence>
<accession>A0A1E3AIR5</accession>
<comment type="caution">
    <text evidence="1">The sequence shown here is derived from an EMBL/GenBank/DDBJ whole genome shotgun (WGS) entry which is preliminary data.</text>
</comment>
<name>A0A1E3AIR5_9FIRM</name>